<dbReference type="EMBL" id="VIEB01000484">
    <property type="protein sequence ID" value="TQD89248.1"/>
    <property type="molecule type" value="Genomic_DNA"/>
</dbReference>
<reference evidence="2 3" key="1">
    <citation type="journal article" date="2019" name="G3 (Bethesda)">
        <title>Sequencing of a Wild Apple (Malus baccata) Genome Unravels the Differences Between Cultivated and Wild Apple Species Regarding Disease Resistance and Cold Tolerance.</title>
        <authorList>
            <person name="Chen X."/>
        </authorList>
    </citation>
    <scope>NUCLEOTIDE SEQUENCE [LARGE SCALE GENOMIC DNA]</scope>
    <source>
        <strain evidence="3">cv. Shandingzi</strain>
        <tissue evidence="2">Leaves</tissue>
    </source>
</reference>
<feature type="region of interest" description="Disordered" evidence="1">
    <location>
        <begin position="173"/>
        <end position="204"/>
    </location>
</feature>
<dbReference type="Proteomes" id="UP000315295">
    <property type="component" value="Unassembled WGS sequence"/>
</dbReference>
<keyword evidence="3" id="KW-1185">Reference proteome</keyword>
<name>A0A540LS41_MALBA</name>
<protein>
    <submittedName>
        <fullName evidence="2">Uncharacterized protein</fullName>
    </submittedName>
</protein>
<organism evidence="2 3">
    <name type="scientific">Malus baccata</name>
    <name type="common">Siberian crab apple</name>
    <name type="synonym">Pyrus baccata</name>
    <dbReference type="NCBI Taxonomy" id="106549"/>
    <lineage>
        <taxon>Eukaryota</taxon>
        <taxon>Viridiplantae</taxon>
        <taxon>Streptophyta</taxon>
        <taxon>Embryophyta</taxon>
        <taxon>Tracheophyta</taxon>
        <taxon>Spermatophyta</taxon>
        <taxon>Magnoliopsida</taxon>
        <taxon>eudicotyledons</taxon>
        <taxon>Gunneridae</taxon>
        <taxon>Pentapetalae</taxon>
        <taxon>rosids</taxon>
        <taxon>fabids</taxon>
        <taxon>Rosales</taxon>
        <taxon>Rosaceae</taxon>
        <taxon>Amygdaloideae</taxon>
        <taxon>Maleae</taxon>
        <taxon>Malus</taxon>
    </lineage>
</organism>
<evidence type="ECO:0000256" key="1">
    <source>
        <dbReference type="SAM" id="MobiDB-lite"/>
    </source>
</evidence>
<evidence type="ECO:0000313" key="3">
    <source>
        <dbReference type="Proteomes" id="UP000315295"/>
    </source>
</evidence>
<evidence type="ECO:0000313" key="2">
    <source>
        <dbReference type="EMBL" id="TQD89248.1"/>
    </source>
</evidence>
<dbReference type="AlphaFoldDB" id="A0A540LS41"/>
<feature type="compositionally biased region" description="Acidic residues" evidence="1">
    <location>
        <begin position="191"/>
        <end position="204"/>
    </location>
</feature>
<comment type="caution">
    <text evidence="2">The sequence shown here is derived from an EMBL/GenBank/DDBJ whole genome shotgun (WGS) entry which is preliminary data.</text>
</comment>
<accession>A0A540LS41</accession>
<sequence>MMIPLHICFGTGCGQKCMFNLPRLSGMFRREIQRSRRRLSLDLPTSCHRYQFLLKNPDPFSVSVSLSLSLSNFAVSFPVSFSIFPRKFNTNNQIMEENHAAAFESIANDDQHDAASTAANDYNNTHHTHANNDHGWQKVIAKRSRKKKESNAEVINNQNKVVPGIASANGNGVLRLRSDDVVPARSKLRSDDEDGDNSDDEAAA</sequence>
<dbReference type="STRING" id="106549.A0A540LS41"/>
<proteinExistence type="predicted"/>
<gene>
    <name evidence="2" type="ORF">C1H46_025188</name>
</gene>